<name>A0A1Q3C5S1_CEPFO</name>
<dbReference type="Proteomes" id="UP000187406">
    <property type="component" value="Unassembled WGS sequence"/>
</dbReference>
<dbReference type="GO" id="GO:0043565">
    <property type="term" value="F:sequence-specific DNA binding"/>
    <property type="evidence" value="ECO:0007669"/>
    <property type="project" value="InterPro"/>
</dbReference>
<dbReference type="InterPro" id="IPR053293">
    <property type="entry name" value="OCM_Kinase"/>
</dbReference>
<accession>A0A1Q3C5S1</accession>
<evidence type="ECO:0000259" key="1">
    <source>
        <dbReference type="PROSITE" id="PS51806"/>
    </source>
</evidence>
<sequence length="305" mass="34997">MEESDVVDYMGYDELEQRQEKENRENRAWEGIERVDGKDICAIADRFQCVTIHKDGTSKKVDKLSWKKYALWRQKQQRTASRLEKQLKARWELEERIEELLNRFYAHYNQTMVPTRLKHVAQLLVPKWAAPQELAPLSWLGDWRPSAILDLLHGMTHSSSSSLSDSTGTDQLLSQLISEIRIEEAIIDEELAEIQATCVLHLPFSPVNKQSGAAALDCVQNEFKKIGHVMTKAQQIRFKALKMVVKKVLNPTDAAEFFVAFTRVQDVIHQYAKKLSSQKSPVMVPVAPKTRLVIGKKSVRNSTRK</sequence>
<organism evidence="2 3">
    <name type="scientific">Cephalotus follicularis</name>
    <name type="common">Albany pitcher plant</name>
    <dbReference type="NCBI Taxonomy" id="3775"/>
    <lineage>
        <taxon>Eukaryota</taxon>
        <taxon>Viridiplantae</taxon>
        <taxon>Streptophyta</taxon>
        <taxon>Embryophyta</taxon>
        <taxon>Tracheophyta</taxon>
        <taxon>Spermatophyta</taxon>
        <taxon>Magnoliopsida</taxon>
        <taxon>eudicotyledons</taxon>
        <taxon>Gunneridae</taxon>
        <taxon>Pentapetalae</taxon>
        <taxon>rosids</taxon>
        <taxon>fabids</taxon>
        <taxon>Oxalidales</taxon>
        <taxon>Cephalotaceae</taxon>
        <taxon>Cephalotus</taxon>
    </lineage>
</organism>
<protein>
    <submittedName>
        <fullName evidence="2">DOG1 domain-containing protein</fullName>
    </submittedName>
</protein>
<comment type="caution">
    <text evidence="2">The sequence shown here is derived from an EMBL/GenBank/DDBJ whole genome shotgun (WGS) entry which is preliminary data.</text>
</comment>
<dbReference type="PROSITE" id="PS51806">
    <property type="entry name" value="DOG1"/>
    <property type="match status" value="1"/>
</dbReference>
<evidence type="ECO:0000313" key="2">
    <source>
        <dbReference type="EMBL" id="GAV75438.1"/>
    </source>
</evidence>
<proteinExistence type="predicted"/>
<dbReference type="PANTHER" id="PTHR47209:SF4">
    <property type="entry name" value="SEED DORMANCY CONTROL PROTEIN"/>
    <property type="match status" value="1"/>
</dbReference>
<evidence type="ECO:0000313" key="3">
    <source>
        <dbReference type="Proteomes" id="UP000187406"/>
    </source>
</evidence>
<dbReference type="InParanoid" id="A0A1Q3C5S1"/>
<feature type="domain" description="DOG1" evidence="1">
    <location>
        <begin position="62"/>
        <end position="278"/>
    </location>
</feature>
<dbReference type="EMBL" id="BDDD01001367">
    <property type="protein sequence ID" value="GAV75438.1"/>
    <property type="molecule type" value="Genomic_DNA"/>
</dbReference>
<dbReference type="Pfam" id="PF14144">
    <property type="entry name" value="DOG1"/>
    <property type="match status" value="1"/>
</dbReference>
<dbReference type="PANTHER" id="PTHR47209">
    <property type="entry name" value="OS06G0639500 PROTEIN"/>
    <property type="match status" value="1"/>
</dbReference>
<dbReference type="OrthoDB" id="1611096at2759"/>
<keyword evidence="3" id="KW-1185">Reference proteome</keyword>
<reference evidence="3" key="1">
    <citation type="submission" date="2016-04" db="EMBL/GenBank/DDBJ databases">
        <title>Cephalotus genome sequencing.</title>
        <authorList>
            <person name="Fukushima K."/>
            <person name="Hasebe M."/>
            <person name="Fang X."/>
        </authorList>
    </citation>
    <scope>NUCLEOTIDE SEQUENCE [LARGE SCALE GENOMIC DNA]</scope>
    <source>
        <strain evidence="3">cv. St1</strain>
    </source>
</reference>
<dbReference type="STRING" id="3775.A0A1Q3C5S1"/>
<dbReference type="AlphaFoldDB" id="A0A1Q3C5S1"/>
<dbReference type="GO" id="GO:0006351">
    <property type="term" value="P:DNA-templated transcription"/>
    <property type="evidence" value="ECO:0007669"/>
    <property type="project" value="InterPro"/>
</dbReference>
<gene>
    <name evidence="2" type="ORF">CFOL_v3_18917</name>
</gene>
<dbReference type="InterPro" id="IPR025422">
    <property type="entry name" value="TGA_domain"/>
</dbReference>